<comment type="subunit">
    <text evidence="6">Heterooligomer composed of large and small subunits.</text>
</comment>
<dbReference type="Pfam" id="PF02609">
    <property type="entry name" value="Exonuc_VII_S"/>
    <property type="match status" value="1"/>
</dbReference>
<name>A0A2K9P009_9FIRM</name>
<keyword evidence="4 6" id="KW-0378">Hydrolase</keyword>
<proteinExistence type="inferred from homology"/>
<organism evidence="7 8">
    <name type="scientific">Monoglobus pectinilyticus</name>
    <dbReference type="NCBI Taxonomy" id="1981510"/>
    <lineage>
        <taxon>Bacteria</taxon>
        <taxon>Bacillati</taxon>
        <taxon>Bacillota</taxon>
        <taxon>Clostridia</taxon>
        <taxon>Monoglobales</taxon>
        <taxon>Monoglobaceae</taxon>
        <taxon>Monoglobus</taxon>
    </lineage>
</organism>
<evidence type="ECO:0000256" key="1">
    <source>
        <dbReference type="ARBA" id="ARBA00009998"/>
    </source>
</evidence>
<dbReference type="InterPro" id="IPR003761">
    <property type="entry name" value="Exonuc_VII_S"/>
</dbReference>
<dbReference type="Gene3D" id="1.10.287.1040">
    <property type="entry name" value="Exonuclease VII, small subunit"/>
    <property type="match status" value="1"/>
</dbReference>
<keyword evidence="3 6" id="KW-0540">Nuclease</keyword>
<dbReference type="PANTHER" id="PTHR34137">
    <property type="entry name" value="EXODEOXYRIBONUCLEASE 7 SMALL SUBUNIT"/>
    <property type="match status" value="1"/>
</dbReference>
<comment type="function">
    <text evidence="6">Bidirectionally degrades single-stranded DNA into large acid-insoluble oligonucleotides, which are then degraded further into small acid-soluble oligonucleotides.</text>
</comment>
<evidence type="ECO:0000313" key="8">
    <source>
        <dbReference type="Proteomes" id="UP000235589"/>
    </source>
</evidence>
<dbReference type="OrthoDB" id="49164at2"/>
<evidence type="ECO:0000256" key="3">
    <source>
        <dbReference type="ARBA" id="ARBA00022722"/>
    </source>
</evidence>
<dbReference type="EMBL" id="CP020991">
    <property type="protein sequence ID" value="AUO18616.1"/>
    <property type="molecule type" value="Genomic_DNA"/>
</dbReference>
<dbReference type="KEGG" id="mpec:B9O19_00432"/>
<evidence type="ECO:0000313" key="7">
    <source>
        <dbReference type="EMBL" id="AUO18616.1"/>
    </source>
</evidence>
<reference evidence="7 8" key="1">
    <citation type="submission" date="2017-04" db="EMBL/GenBank/DDBJ databases">
        <title>Monoglobus pectinilyticus 14 draft genome.</title>
        <authorList>
            <person name="Kim C."/>
            <person name="Rosendale D.I."/>
            <person name="Kelly W.J."/>
            <person name="Tannock G.W."/>
            <person name="Patchett M.L."/>
            <person name="Jordens J.Z."/>
        </authorList>
    </citation>
    <scope>NUCLEOTIDE SEQUENCE [LARGE SCALE GENOMIC DNA]</scope>
    <source>
        <strain evidence="7 8">14</strain>
    </source>
</reference>
<dbReference type="GO" id="GO:0009318">
    <property type="term" value="C:exodeoxyribonuclease VII complex"/>
    <property type="evidence" value="ECO:0007669"/>
    <property type="project" value="UniProtKB-UniRule"/>
</dbReference>
<evidence type="ECO:0000256" key="2">
    <source>
        <dbReference type="ARBA" id="ARBA00022490"/>
    </source>
</evidence>
<dbReference type="InterPro" id="IPR037004">
    <property type="entry name" value="Exonuc_VII_ssu_sf"/>
</dbReference>
<comment type="catalytic activity">
    <reaction evidence="6">
        <text>Exonucleolytic cleavage in either 5'- to 3'- or 3'- to 5'-direction to yield nucleoside 5'-phosphates.</text>
        <dbReference type="EC" id="3.1.11.6"/>
    </reaction>
</comment>
<dbReference type="Proteomes" id="UP000235589">
    <property type="component" value="Chromosome"/>
</dbReference>
<evidence type="ECO:0000256" key="4">
    <source>
        <dbReference type="ARBA" id="ARBA00022801"/>
    </source>
</evidence>
<keyword evidence="8" id="KW-1185">Reference proteome</keyword>
<dbReference type="SUPFAM" id="SSF116842">
    <property type="entry name" value="XseB-like"/>
    <property type="match status" value="1"/>
</dbReference>
<dbReference type="GeneID" id="98061859"/>
<dbReference type="HAMAP" id="MF_00337">
    <property type="entry name" value="Exonuc_7_S"/>
    <property type="match status" value="1"/>
</dbReference>
<comment type="subcellular location">
    <subcellularLocation>
        <location evidence="6">Cytoplasm</location>
    </subcellularLocation>
</comment>
<dbReference type="PANTHER" id="PTHR34137:SF1">
    <property type="entry name" value="EXODEOXYRIBONUCLEASE 7 SMALL SUBUNIT"/>
    <property type="match status" value="1"/>
</dbReference>
<dbReference type="GO" id="GO:0008855">
    <property type="term" value="F:exodeoxyribonuclease VII activity"/>
    <property type="evidence" value="ECO:0007669"/>
    <property type="project" value="UniProtKB-UniRule"/>
</dbReference>
<protein>
    <recommendedName>
        <fullName evidence="6">Exodeoxyribonuclease 7 small subunit</fullName>
        <ecNumber evidence="6">3.1.11.6</ecNumber>
    </recommendedName>
    <alternativeName>
        <fullName evidence="6">Exodeoxyribonuclease VII small subunit</fullName>
        <shortName evidence="6">Exonuclease VII small subunit</shortName>
    </alternativeName>
</protein>
<dbReference type="GO" id="GO:0005829">
    <property type="term" value="C:cytosol"/>
    <property type="evidence" value="ECO:0007669"/>
    <property type="project" value="TreeGrafter"/>
</dbReference>
<keyword evidence="2 6" id="KW-0963">Cytoplasm</keyword>
<dbReference type="AlphaFoldDB" id="A0A2K9P009"/>
<accession>A0A2K9P009</accession>
<gene>
    <name evidence="6" type="primary">xseB</name>
    <name evidence="7" type="ORF">B9O19_00432</name>
</gene>
<evidence type="ECO:0000256" key="6">
    <source>
        <dbReference type="HAMAP-Rule" id="MF_00337"/>
    </source>
</evidence>
<dbReference type="EC" id="3.1.11.6" evidence="6"/>
<sequence>MENKENRELFEKNLKELEVVVKELEGGDVTLDQMLELFEKGVKLTKQCTAALDAAEQKINILIKNRETGQIEEQPFAGMGEQN</sequence>
<comment type="similarity">
    <text evidence="1 6">Belongs to the XseB family.</text>
</comment>
<evidence type="ECO:0000256" key="5">
    <source>
        <dbReference type="ARBA" id="ARBA00022839"/>
    </source>
</evidence>
<keyword evidence="5 6" id="KW-0269">Exonuclease</keyword>
<dbReference type="RefSeq" id="WP_102364905.1">
    <property type="nucleotide sequence ID" value="NZ_CP020991.1"/>
</dbReference>
<dbReference type="GO" id="GO:0006308">
    <property type="term" value="P:DNA catabolic process"/>
    <property type="evidence" value="ECO:0007669"/>
    <property type="project" value="UniProtKB-UniRule"/>
</dbReference>
<dbReference type="NCBIfam" id="TIGR01280">
    <property type="entry name" value="xseB"/>
    <property type="match status" value="1"/>
</dbReference>